<evidence type="ECO:0000259" key="10">
    <source>
        <dbReference type="PROSITE" id="PS50979"/>
    </source>
</evidence>
<dbReference type="Gene3D" id="3.30.470.20">
    <property type="entry name" value="ATP-grasp fold, B domain"/>
    <property type="match status" value="1"/>
</dbReference>
<dbReference type="InterPro" id="IPR011761">
    <property type="entry name" value="ATP-grasp"/>
</dbReference>
<comment type="caution">
    <text evidence="11">The sequence shown here is derived from an EMBL/GenBank/DDBJ whole genome shotgun (WGS) entry which is preliminary data.</text>
</comment>
<dbReference type="EMBL" id="DTMQ01000042">
    <property type="protein sequence ID" value="HGE99802.1"/>
    <property type="molecule type" value="Genomic_DNA"/>
</dbReference>
<dbReference type="InterPro" id="IPR051602">
    <property type="entry name" value="ACC_Biotin_Carboxylase"/>
</dbReference>
<dbReference type="PROSITE" id="PS50975">
    <property type="entry name" value="ATP_GRASP"/>
    <property type="match status" value="1"/>
</dbReference>
<dbReference type="SMART" id="SM00878">
    <property type="entry name" value="Biotin_carb_C"/>
    <property type="match status" value="1"/>
</dbReference>
<name>A0A7C3UXG3_UNCW3</name>
<feature type="domain" description="ATP-grasp" evidence="9">
    <location>
        <begin position="120"/>
        <end position="315"/>
    </location>
</feature>
<evidence type="ECO:0000256" key="1">
    <source>
        <dbReference type="ARBA" id="ARBA00003761"/>
    </source>
</evidence>
<evidence type="ECO:0000256" key="6">
    <source>
        <dbReference type="ARBA" id="ARBA00023267"/>
    </source>
</evidence>
<dbReference type="EC" id="6.3.4.14" evidence="2"/>
<dbReference type="GO" id="GO:0005524">
    <property type="term" value="F:ATP binding"/>
    <property type="evidence" value="ECO:0007669"/>
    <property type="project" value="UniProtKB-UniRule"/>
</dbReference>
<dbReference type="AlphaFoldDB" id="A0A7C3UXG3"/>
<dbReference type="InterPro" id="IPR011054">
    <property type="entry name" value="Rudment_hybrid_motif"/>
</dbReference>
<dbReference type="PANTHER" id="PTHR48095">
    <property type="entry name" value="PYRUVATE CARBOXYLASE SUBUNIT A"/>
    <property type="match status" value="1"/>
</dbReference>
<evidence type="ECO:0000256" key="8">
    <source>
        <dbReference type="PROSITE-ProRule" id="PRU00409"/>
    </source>
</evidence>
<comment type="catalytic activity">
    <reaction evidence="7">
        <text>N(6)-biotinyl-L-lysyl-[protein] + hydrogencarbonate + ATP = N(6)-carboxybiotinyl-L-lysyl-[protein] + ADP + phosphate + H(+)</text>
        <dbReference type="Rhea" id="RHEA:13501"/>
        <dbReference type="Rhea" id="RHEA-COMP:10505"/>
        <dbReference type="Rhea" id="RHEA-COMP:10506"/>
        <dbReference type="ChEBI" id="CHEBI:15378"/>
        <dbReference type="ChEBI" id="CHEBI:17544"/>
        <dbReference type="ChEBI" id="CHEBI:30616"/>
        <dbReference type="ChEBI" id="CHEBI:43474"/>
        <dbReference type="ChEBI" id="CHEBI:83144"/>
        <dbReference type="ChEBI" id="CHEBI:83145"/>
        <dbReference type="ChEBI" id="CHEBI:456216"/>
        <dbReference type="EC" id="6.3.4.14"/>
    </reaction>
</comment>
<keyword evidence="3" id="KW-0436">Ligase</keyword>
<dbReference type="SUPFAM" id="SSF56059">
    <property type="entry name" value="Glutathione synthetase ATP-binding domain-like"/>
    <property type="match status" value="1"/>
</dbReference>
<evidence type="ECO:0000256" key="3">
    <source>
        <dbReference type="ARBA" id="ARBA00022598"/>
    </source>
</evidence>
<organism evidence="11">
    <name type="scientific">candidate division WOR-3 bacterium</name>
    <dbReference type="NCBI Taxonomy" id="2052148"/>
    <lineage>
        <taxon>Bacteria</taxon>
        <taxon>Bacteria division WOR-3</taxon>
    </lineage>
</organism>
<sequence length="435" mass="48616">MFKKMLIANRGEIAVRIIRACRDLGIKTCVVYSEADRDTLAVKIADEAICIGKPHPKESYLLLSRILSAVEISGSDAVHPGYGFLAENADFAEACIEMKLTFIGPPPSFIRLLGDKLQAKKTMAEVGIPVIPGSDVLRDEEEAKAKAKAIGYPVILKACAGGGGKGMKIVKEEKEMSSLFQKATAEANSAFGDSRLYLEKLFSPVRHIEMQVLVDNYGHCLLFPERNCSIQKSFQKVIEETPSPGMKPENRKLLQEWVRLFVVKTGYRNIGTIEFLEAEGNFYFLEANTRIQVEHPITEEATGTDIVKTQILIAAGEKLADKTYEPLFCSIESRVTGRTNGKINLLSLPGGPFVRIDTHIYSGYHFSNLYDPLLLKLITRGVDRESARRRMVSALKELRIEEIETNQEDLINIIESERFIKGNYQIEYNDSSSLQ</sequence>
<dbReference type="SUPFAM" id="SSF51246">
    <property type="entry name" value="Rudiment single hybrid motif"/>
    <property type="match status" value="1"/>
</dbReference>
<dbReference type="InterPro" id="IPR016185">
    <property type="entry name" value="PreATP-grasp_dom_sf"/>
</dbReference>
<keyword evidence="6" id="KW-0092">Biotin</keyword>
<evidence type="ECO:0000256" key="4">
    <source>
        <dbReference type="ARBA" id="ARBA00022741"/>
    </source>
</evidence>
<comment type="function">
    <text evidence="1">This protein is a component of the acetyl coenzyme A carboxylase complex; first, biotin carboxylase catalyzes the carboxylation of the carrier protein and then the transcarboxylase transfers the carboxyl group to form malonyl-CoA.</text>
</comment>
<dbReference type="InterPro" id="IPR005482">
    <property type="entry name" value="Biotin_COase_C"/>
</dbReference>
<proteinExistence type="predicted"/>
<evidence type="ECO:0000256" key="5">
    <source>
        <dbReference type="ARBA" id="ARBA00022840"/>
    </source>
</evidence>
<dbReference type="FunFam" id="3.40.50.20:FF:000010">
    <property type="entry name" value="Propionyl-CoA carboxylase subunit alpha"/>
    <property type="match status" value="1"/>
</dbReference>
<dbReference type="GO" id="GO:0046872">
    <property type="term" value="F:metal ion binding"/>
    <property type="evidence" value="ECO:0007669"/>
    <property type="project" value="InterPro"/>
</dbReference>
<evidence type="ECO:0000256" key="2">
    <source>
        <dbReference type="ARBA" id="ARBA00013263"/>
    </source>
</evidence>
<dbReference type="Pfam" id="PF02786">
    <property type="entry name" value="CPSase_L_D2"/>
    <property type="match status" value="1"/>
</dbReference>
<accession>A0A7C3UXG3</accession>
<gene>
    <name evidence="11" type="ORF">ENX07_07040</name>
</gene>
<dbReference type="FunFam" id="3.30.1490.20:FF:000018">
    <property type="entry name" value="Biotin carboxylase"/>
    <property type="match status" value="1"/>
</dbReference>
<dbReference type="InterPro" id="IPR005479">
    <property type="entry name" value="CPAse_ATP-bd"/>
</dbReference>
<dbReference type="Pfam" id="PF00289">
    <property type="entry name" value="Biotin_carb_N"/>
    <property type="match status" value="1"/>
</dbReference>
<dbReference type="SUPFAM" id="SSF52440">
    <property type="entry name" value="PreATP-grasp domain"/>
    <property type="match status" value="1"/>
</dbReference>
<reference evidence="11" key="1">
    <citation type="journal article" date="2020" name="mSystems">
        <title>Genome- and Community-Level Interaction Insights into Carbon Utilization and Element Cycling Functions of Hydrothermarchaeota in Hydrothermal Sediment.</title>
        <authorList>
            <person name="Zhou Z."/>
            <person name="Liu Y."/>
            <person name="Xu W."/>
            <person name="Pan J."/>
            <person name="Luo Z.H."/>
            <person name="Li M."/>
        </authorList>
    </citation>
    <scope>NUCLEOTIDE SEQUENCE [LARGE SCALE GENOMIC DNA]</scope>
    <source>
        <strain evidence="11">SpSt-906</strain>
    </source>
</reference>
<dbReference type="Pfam" id="PF02785">
    <property type="entry name" value="Biotin_carb_C"/>
    <property type="match status" value="1"/>
</dbReference>
<evidence type="ECO:0000256" key="7">
    <source>
        <dbReference type="ARBA" id="ARBA00048600"/>
    </source>
</evidence>
<dbReference type="PANTHER" id="PTHR48095:SF2">
    <property type="entry name" value="BIOTIN CARBOXYLASE, CHLOROPLASTIC"/>
    <property type="match status" value="1"/>
</dbReference>
<keyword evidence="4 8" id="KW-0547">Nucleotide-binding</keyword>
<dbReference type="InterPro" id="IPR005481">
    <property type="entry name" value="BC-like_N"/>
</dbReference>
<evidence type="ECO:0000259" key="9">
    <source>
        <dbReference type="PROSITE" id="PS50975"/>
    </source>
</evidence>
<dbReference type="GO" id="GO:0004075">
    <property type="term" value="F:biotin carboxylase activity"/>
    <property type="evidence" value="ECO:0007669"/>
    <property type="project" value="UniProtKB-EC"/>
</dbReference>
<keyword evidence="5 8" id="KW-0067">ATP-binding</keyword>
<protein>
    <recommendedName>
        <fullName evidence="2">biotin carboxylase</fullName>
        <ecNumber evidence="2">6.3.4.14</ecNumber>
    </recommendedName>
</protein>
<dbReference type="PROSITE" id="PS50979">
    <property type="entry name" value="BC"/>
    <property type="match status" value="1"/>
</dbReference>
<feature type="domain" description="Biotin carboxylation" evidence="10">
    <location>
        <begin position="1"/>
        <end position="434"/>
    </location>
</feature>
<dbReference type="PROSITE" id="PS00867">
    <property type="entry name" value="CPSASE_2"/>
    <property type="match status" value="1"/>
</dbReference>
<evidence type="ECO:0000313" key="11">
    <source>
        <dbReference type="EMBL" id="HGE99802.1"/>
    </source>
</evidence>
<dbReference type="InterPro" id="IPR011764">
    <property type="entry name" value="Biotin_carboxylation_dom"/>
</dbReference>